<keyword evidence="1" id="KW-0472">Membrane</keyword>
<feature type="domain" description="Sphingomyelin synthase-like" evidence="2">
    <location>
        <begin position="138"/>
        <end position="199"/>
    </location>
</feature>
<keyword evidence="4" id="KW-1185">Reference proteome</keyword>
<proteinExistence type="predicted"/>
<dbReference type="OrthoDB" id="792641at2"/>
<reference evidence="3 4" key="1">
    <citation type="submission" date="2015-01" db="EMBL/GenBank/DDBJ databases">
        <title>Draft genome sequence of Pedobacter sp. NL19 isolated from sludge of an effluent treatment pond in an abandoned uranium mine.</title>
        <authorList>
            <person name="Santos T."/>
            <person name="Caetano T."/>
            <person name="Covas C."/>
            <person name="Cruz A."/>
            <person name="Mendo S."/>
        </authorList>
    </citation>
    <scope>NUCLEOTIDE SEQUENCE [LARGE SCALE GENOMIC DNA]</scope>
    <source>
        <strain evidence="3 4">NL19</strain>
    </source>
</reference>
<name>A0A0D0F687_9SPHI</name>
<comment type="caution">
    <text evidence="3">The sequence shown here is derived from an EMBL/GenBank/DDBJ whole genome shotgun (WGS) entry which is preliminary data.</text>
</comment>
<evidence type="ECO:0000259" key="2">
    <source>
        <dbReference type="Pfam" id="PF14360"/>
    </source>
</evidence>
<dbReference type="RefSeq" id="WP_041881768.1">
    <property type="nucleotide sequence ID" value="NZ_CP157278.1"/>
</dbReference>
<evidence type="ECO:0000313" key="3">
    <source>
        <dbReference type="EMBL" id="KIO77148.1"/>
    </source>
</evidence>
<keyword evidence="1" id="KW-0812">Transmembrane</keyword>
<dbReference type="STRING" id="1503925.TH53_10940"/>
<feature type="transmembrane region" description="Helical" evidence="1">
    <location>
        <begin position="186"/>
        <end position="204"/>
    </location>
</feature>
<accession>A0A0D0F687</accession>
<feature type="transmembrane region" description="Helical" evidence="1">
    <location>
        <begin position="139"/>
        <end position="155"/>
    </location>
</feature>
<evidence type="ECO:0000256" key="1">
    <source>
        <dbReference type="SAM" id="Phobius"/>
    </source>
</evidence>
<feature type="transmembrane region" description="Helical" evidence="1">
    <location>
        <begin position="21"/>
        <end position="43"/>
    </location>
</feature>
<feature type="transmembrane region" description="Helical" evidence="1">
    <location>
        <begin position="162"/>
        <end position="180"/>
    </location>
</feature>
<dbReference type="Proteomes" id="UP000032049">
    <property type="component" value="Unassembled WGS sequence"/>
</dbReference>
<feature type="transmembrane region" description="Helical" evidence="1">
    <location>
        <begin position="63"/>
        <end position="80"/>
    </location>
</feature>
<dbReference type="Pfam" id="PF14360">
    <property type="entry name" value="PAP2_C"/>
    <property type="match status" value="1"/>
</dbReference>
<organism evidence="3 4">
    <name type="scientific">Pedobacter lusitanus</name>
    <dbReference type="NCBI Taxonomy" id="1503925"/>
    <lineage>
        <taxon>Bacteria</taxon>
        <taxon>Pseudomonadati</taxon>
        <taxon>Bacteroidota</taxon>
        <taxon>Sphingobacteriia</taxon>
        <taxon>Sphingobacteriales</taxon>
        <taxon>Sphingobacteriaceae</taxon>
        <taxon>Pedobacter</taxon>
    </lineage>
</organism>
<dbReference type="AlphaFoldDB" id="A0A0D0F687"/>
<sequence>MQTKQLTWQFAWEYPAFRVKFILGLLVMFLILFYLQDFFLFIQARNGVLMDDWVLSRLPAHDVSHYIFLILYPATGFFIWKLIKNSSICITALWGYIFLCLARMITISLIPLDAPLNLVHLSDPFSIIFYGSNLITKDLFFSGHTATLCLVGLCLENKTEKMIIFIATGILGVLLLVQHVHYTADVLAAPVFSYIFWYLGRTVTRI</sequence>
<keyword evidence="1" id="KW-1133">Transmembrane helix</keyword>
<dbReference type="EMBL" id="JXRA01000044">
    <property type="protein sequence ID" value="KIO77148.1"/>
    <property type="molecule type" value="Genomic_DNA"/>
</dbReference>
<dbReference type="InterPro" id="IPR025749">
    <property type="entry name" value="Sphingomyelin_synth-like_dom"/>
</dbReference>
<evidence type="ECO:0000313" key="4">
    <source>
        <dbReference type="Proteomes" id="UP000032049"/>
    </source>
</evidence>
<protein>
    <recommendedName>
        <fullName evidence="2">Sphingomyelin synthase-like domain-containing protein</fullName>
    </recommendedName>
</protein>
<feature type="transmembrane region" description="Helical" evidence="1">
    <location>
        <begin position="92"/>
        <end position="112"/>
    </location>
</feature>
<gene>
    <name evidence="3" type="ORF">TH53_10940</name>
</gene>